<proteinExistence type="predicted"/>
<sequence>MSTLHCNVWEYAYSYNTSYYNKQIIEKCDLMWAHKIKKLITTYGQFDKSNCCGCDNVVVSMWFLHQFSINVVTTESRLFNTDHLIKHLVTHHKIKQLYNFQKLSYHTKLYICSR</sequence>
<protein>
    <submittedName>
        <fullName evidence="1">Uncharacterized protein</fullName>
    </submittedName>
</protein>
<reference evidence="1" key="1">
    <citation type="submission" date="2014-12" db="EMBL/GenBank/DDBJ databases">
        <title>Insight into the proteome of Arion vulgaris.</title>
        <authorList>
            <person name="Aradska J."/>
            <person name="Bulat T."/>
            <person name="Smidak R."/>
            <person name="Sarate P."/>
            <person name="Gangsoo J."/>
            <person name="Sialana F."/>
            <person name="Bilban M."/>
            <person name="Lubec G."/>
        </authorList>
    </citation>
    <scope>NUCLEOTIDE SEQUENCE</scope>
    <source>
        <tissue evidence="1">Skin</tissue>
    </source>
</reference>
<evidence type="ECO:0000313" key="1">
    <source>
        <dbReference type="EMBL" id="CEK63990.1"/>
    </source>
</evidence>
<gene>
    <name evidence="1" type="primary">ORF50275</name>
</gene>
<name>A0A0B6Z8I5_9EUPU</name>
<dbReference type="EMBL" id="HACG01017125">
    <property type="protein sequence ID" value="CEK63990.1"/>
    <property type="molecule type" value="Transcribed_RNA"/>
</dbReference>
<organism evidence="1">
    <name type="scientific">Arion vulgaris</name>
    <dbReference type="NCBI Taxonomy" id="1028688"/>
    <lineage>
        <taxon>Eukaryota</taxon>
        <taxon>Metazoa</taxon>
        <taxon>Spiralia</taxon>
        <taxon>Lophotrochozoa</taxon>
        <taxon>Mollusca</taxon>
        <taxon>Gastropoda</taxon>
        <taxon>Heterobranchia</taxon>
        <taxon>Euthyneura</taxon>
        <taxon>Panpulmonata</taxon>
        <taxon>Eupulmonata</taxon>
        <taxon>Stylommatophora</taxon>
        <taxon>Helicina</taxon>
        <taxon>Arionoidea</taxon>
        <taxon>Arionidae</taxon>
        <taxon>Arion</taxon>
    </lineage>
</organism>
<dbReference type="AlphaFoldDB" id="A0A0B6Z8I5"/>
<accession>A0A0B6Z8I5</accession>